<sequence length="477" mass="54805">MPISTKQLHFHDISSDFNDFFDQNQSNLLSLLNEFIDISEFIPFSFSQKYYSNLGTNRNFSLESMLLAFILKNILSIPTIDLLISLLHISLEMRSFCGFLRVPNKSQFSRFKSNFSDELRDMFHHLVDVTEELAKEVNPFLSSILITDTTGFELYVTENNPKFYQSQLRKAKAYAKTLKKEDPNSTFDIEKYAQSKMPKYASSNNDAKLCYLNGHFGYFQKSVISTNGFGLIRDVNFYDSDNNLSFDLTPQETKDLYDAKSLIPTLETFFSIHPDFEYKYFLGDAGLDADDNYAYLHGKNIMPIISLNPRNSSDLPQPDFNEVGVPLCPLDPSLPMVYDGISREKGRADRIKYICPKVKKTIVKGKTTYILNCDNPCTKSKCGRIKQLTVHHNFRFNTSFPRNSLKWILLFKQRTIIERSISQIKNFIQIKASKVRSTVSLKSDIFLACISQLVAFILLFKSQEKHNNPLAIKSLIA</sequence>
<dbReference type="Proteomes" id="UP000886818">
    <property type="component" value="Chromosome"/>
</dbReference>
<feature type="domain" description="Transposase InsH N-terminal" evidence="1">
    <location>
        <begin position="24"/>
        <end position="113"/>
    </location>
</feature>
<protein>
    <submittedName>
        <fullName evidence="2">Transposase</fullName>
    </submittedName>
</protein>
<organism evidence="2 3">
    <name type="scientific">Crassaminicella indica</name>
    <dbReference type="NCBI Taxonomy" id="2855394"/>
    <lineage>
        <taxon>Bacteria</taxon>
        <taxon>Bacillati</taxon>
        <taxon>Bacillota</taxon>
        <taxon>Clostridia</taxon>
        <taxon>Eubacteriales</taxon>
        <taxon>Clostridiaceae</taxon>
        <taxon>Crassaminicella</taxon>
    </lineage>
</organism>
<keyword evidence="3" id="KW-1185">Reference proteome</keyword>
<accession>A0ABX8REG0</accession>
<reference evidence="2" key="1">
    <citation type="submission" date="2021-07" db="EMBL/GenBank/DDBJ databases">
        <title>Complete genome sequence of Crassaminicella sp. 143-21, isolated from a deep-sea hydrothermal vent.</title>
        <authorList>
            <person name="Li X."/>
        </authorList>
    </citation>
    <scope>NUCLEOTIDE SEQUENCE</scope>
    <source>
        <strain evidence="2">143-21</strain>
    </source>
</reference>
<name>A0ABX8REG0_9CLOT</name>
<gene>
    <name evidence="2" type="ORF">KVH43_03560</name>
</gene>
<evidence type="ECO:0000259" key="1">
    <source>
        <dbReference type="Pfam" id="PF05598"/>
    </source>
</evidence>
<dbReference type="EMBL" id="CP078093">
    <property type="protein sequence ID" value="QXM06812.1"/>
    <property type="molecule type" value="Genomic_DNA"/>
</dbReference>
<proteinExistence type="predicted"/>
<evidence type="ECO:0000313" key="2">
    <source>
        <dbReference type="EMBL" id="QXM06812.1"/>
    </source>
</evidence>
<evidence type="ECO:0000313" key="3">
    <source>
        <dbReference type="Proteomes" id="UP000886818"/>
    </source>
</evidence>
<dbReference type="RefSeq" id="WP_218283505.1">
    <property type="nucleotide sequence ID" value="NZ_CP078093.1"/>
</dbReference>
<dbReference type="Pfam" id="PF05598">
    <property type="entry name" value="DUF772"/>
    <property type="match status" value="1"/>
</dbReference>
<dbReference type="InterPro" id="IPR008490">
    <property type="entry name" value="Transposase_InsH_N"/>
</dbReference>